<comment type="caution">
    <text evidence="1">The sequence shown here is derived from an EMBL/GenBank/DDBJ whole genome shotgun (WGS) entry which is preliminary data.</text>
</comment>
<dbReference type="Proteomes" id="UP000010931">
    <property type="component" value="Unassembled WGS sequence"/>
</dbReference>
<organism evidence="1 2">
    <name type="scientific">Streptomyces turgidiscabies (strain Car8)</name>
    <dbReference type="NCBI Taxonomy" id="698760"/>
    <lineage>
        <taxon>Bacteria</taxon>
        <taxon>Bacillati</taxon>
        <taxon>Actinomycetota</taxon>
        <taxon>Actinomycetes</taxon>
        <taxon>Kitasatosporales</taxon>
        <taxon>Streptomycetaceae</taxon>
        <taxon>Streptomyces</taxon>
    </lineage>
</organism>
<gene>
    <name evidence="1" type="ORF">STRTUCAR8_09200</name>
</gene>
<evidence type="ECO:0000313" key="1">
    <source>
        <dbReference type="EMBL" id="ELP64619.1"/>
    </source>
</evidence>
<evidence type="ECO:0000313" key="2">
    <source>
        <dbReference type="Proteomes" id="UP000010931"/>
    </source>
</evidence>
<dbReference type="EMBL" id="AEJB01000441">
    <property type="protein sequence ID" value="ELP64619.1"/>
    <property type="molecule type" value="Genomic_DNA"/>
</dbReference>
<dbReference type="PATRIC" id="fig|698760.3.peg.6535"/>
<dbReference type="GeneID" id="97398765"/>
<dbReference type="RefSeq" id="WP_006380380.1">
    <property type="nucleotide sequence ID" value="NZ_AEJB01000441.1"/>
</dbReference>
<dbReference type="AlphaFoldDB" id="L7F0H3"/>
<sequence length="66" mass="7118">MGRLIGHVDDADALRIAAELDHRDLAARLPGIRPDLVGLSDDELAARVRHTIDHGLDDVDQLAALS</sequence>
<keyword evidence="2" id="KW-1185">Reference proteome</keyword>
<name>L7F0H3_STRT8</name>
<reference evidence="1 2" key="1">
    <citation type="journal article" date="2011" name="Plasmid">
        <title>Streptomyces turgidiscabies Car8 contains a modular pathogenicity island that shares virulence genes with other actinobacterial plant pathogens.</title>
        <authorList>
            <person name="Huguet-Tapia J.C."/>
            <person name="Badger J.H."/>
            <person name="Loria R."/>
            <person name="Pettis G.S."/>
        </authorList>
    </citation>
    <scope>NUCLEOTIDE SEQUENCE [LARGE SCALE GENOMIC DNA]</scope>
    <source>
        <strain evidence="1 2">Car8</strain>
    </source>
</reference>
<accession>L7F0H3</accession>
<dbReference type="STRING" id="85558.T45_05534"/>
<protein>
    <submittedName>
        <fullName evidence="1">Uncharacterized protein</fullName>
    </submittedName>
</protein>
<proteinExistence type="predicted"/>